<evidence type="ECO:0000313" key="3">
    <source>
        <dbReference type="Proteomes" id="UP001235939"/>
    </source>
</evidence>
<reference evidence="2 3" key="1">
    <citation type="submission" date="2022-01" db="EMBL/GenBank/DDBJ databases">
        <title>A chromosomal length assembly of Cordylochernes scorpioides.</title>
        <authorList>
            <person name="Zeh D."/>
            <person name="Zeh J."/>
        </authorList>
    </citation>
    <scope>NUCLEOTIDE SEQUENCE [LARGE SCALE GENOMIC DNA]</scope>
    <source>
        <strain evidence="2">IN4F17</strain>
        <tissue evidence="2">Whole Body</tissue>
    </source>
</reference>
<accession>A0ABY6L892</accession>
<evidence type="ECO:0000313" key="2">
    <source>
        <dbReference type="EMBL" id="UYV77079.1"/>
    </source>
</evidence>
<dbReference type="InterPro" id="IPR036865">
    <property type="entry name" value="CRAL-TRIO_dom_sf"/>
</dbReference>
<dbReference type="SUPFAM" id="SSF52087">
    <property type="entry name" value="CRAL/TRIO domain"/>
    <property type="match status" value="1"/>
</dbReference>
<protein>
    <submittedName>
        <fullName evidence="2">GDAP2</fullName>
    </submittedName>
</protein>
<dbReference type="Pfam" id="PF13716">
    <property type="entry name" value="CRAL_TRIO_2"/>
    <property type="match status" value="1"/>
</dbReference>
<evidence type="ECO:0000259" key="1">
    <source>
        <dbReference type="Pfam" id="PF13716"/>
    </source>
</evidence>
<dbReference type="PANTHER" id="PTHR48411">
    <property type="entry name" value="OS01G0948300 PROTEIN"/>
    <property type="match status" value="1"/>
</dbReference>
<proteinExistence type="predicted"/>
<dbReference type="Proteomes" id="UP001235939">
    <property type="component" value="Chromosome 14"/>
</dbReference>
<dbReference type="EMBL" id="CP092876">
    <property type="protein sequence ID" value="UYV77079.1"/>
    <property type="molecule type" value="Genomic_DNA"/>
</dbReference>
<gene>
    <name evidence="2" type="ORF">LAZ67_14003142</name>
</gene>
<dbReference type="InterPro" id="IPR001251">
    <property type="entry name" value="CRAL-TRIO_dom"/>
</dbReference>
<dbReference type="PANTHER" id="PTHR48411:SF1">
    <property type="entry name" value="OS01G0948300 PROTEIN"/>
    <property type="match status" value="1"/>
</dbReference>
<feature type="domain" description="CRAL-TRIO" evidence="1">
    <location>
        <begin position="70"/>
        <end position="230"/>
    </location>
</feature>
<keyword evidence="3" id="KW-1185">Reference proteome</keyword>
<organism evidence="2 3">
    <name type="scientific">Cordylochernes scorpioides</name>
    <dbReference type="NCBI Taxonomy" id="51811"/>
    <lineage>
        <taxon>Eukaryota</taxon>
        <taxon>Metazoa</taxon>
        <taxon>Ecdysozoa</taxon>
        <taxon>Arthropoda</taxon>
        <taxon>Chelicerata</taxon>
        <taxon>Arachnida</taxon>
        <taxon>Pseudoscorpiones</taxon>
        <taxon>Cheliferoidea</taxon>
        <taxon>Chernetidae</taxon>
        <taxon>Cordylochernes</taxon>
    </lineage>
</organism>
<name>A0ABY6L892_9ARAC</name>
<dbReference type="Gene3D" id="3.40.525.10">
    <property type="entry name" value="CRAL-TRIO lipid binding domain"/>
    <property type="match status" value="2"/>
</dbReference>
<sequence>MALERIMLANRGSTVLETQVHVVQAMIIMCRDGSVAGCRYQRLLRKARAENFGNLANLKFIYHSGEDKVGRPVVVIVGQRLNSDILNFDQPNNPIILEKLRNGMITENQIPPGSDDVQALLYTIQLLDPLVYRDYVVVYFHTQCGGQQGQPTLTYLREAYNLLDYKYKKNLKAFYIVHPTFWSRVLTWWFTTFTAATVKNKIQSLGGVEYLYFSISPSQLEVPSFILEHDIKVGLSLLMMETNHLH</sequence>
<dbReference type="CDD" id="cd00170">
    <property type="entry name" value="SEC14"/>
    <property type="match status" value="1"/>
</dbReference>